<protein>
    <submittedName>
        <fullName evidence="1">Uncharacterized protein</fullName>
    </submittedName>
</protein>
<comment type="caution">
    <text evidence="1">The sequence shown here is derived from an EMBL/GenBank/DDBJ whole genome shotgun (WGS) entry which is preliminary data.</text>
</comment>
<gene>
    <name evidence="1" type="ORF">DFP96_1351</name>
</gene>
<evidence type="ECO:0000313" key="2">
    <source>
        <dbReference type="Proteomes" id="UP000295558"/>
    </source>
</evidence>
<dbReference type="Proteomes" id="UP000295558">
    <property type="component" value="Unassembled WGS sequence"/>
</dbReference>
<reference evidence="1 2" key="1">
    <citation type="submission" date="2019-03" db="EMBL/GenBank/DDBJ databases">
        <title>Genomic Encyclopedia of Type Strains, Phase III (KMG-III): the genomes of soil and plant-associated and newly described type strains.</title>
        <authorList>
            <person name="Whitman W."/>
        </authorList>
    </citation>
    <scope>NUCLEOTIDE SEQUENCE [LARGE SCALE GENOMIC DNA]</scope>
    <source>
        <strain evidence="1 2">CECT 7972</strain>
    </source>
</reference>
<keyword evidence="2" id="KW-1185">Reference proteome</keyword>
<dbReference type="EMBL" id="SNZK01000035">
    <property type="protein sequence ID" value="TDR50165.1"/>
    <property type="molecule type" value="Genomic_DNA"/>
</dbReference>
<proteinExistence type="predicted"/>
<accession>A0A4R6ZDV2</accession>
<dbReference type="AlphaFoldDB" id="A0A4R6ZDV2"/>
<organism evidence="1 2">
    <name type="scientific">Listeria rocourtiae</name>
    <dbReference type="NCBI Taxonomy" id="647910"/>
    <lineage>
        <taxon>Bacteria</taxon>
        <taxon>Bacillati</taxon>
        <taxon>Bacillota</taxon>
        <taxon>Bacilli</taxon>
        <taxon>Bacillales</taxon>
        <taxon>Listeriaceae</taxon>
        <taxon>Listeria</taxon>
    </lineage>
</organism>
<sequence>MSNKFLYEVLTKCQQQGNLVAIYVAQDMNVFELGYIEAVTDYDVLFRSERADGYSEGLVVTPLALISQIEA</sequence>
<feature type="non-terminal residue" evidence="1">
    <location>
        <position position="71"/>
    </location>
</feature>
<name>A0A4R6ZDV2_9LIST</name>
<evidence type="ECO:0000313" key="1">
    <source>
        <dbReference type="EMBL" id="TDR50165.1"/>
    </source>
</evidence>